<dbReference type="GO" id="GO:0020037">
    <property type="term" value="F:heme binding"/>
    <property type="evidence" value="ECO:0007669"/>
    <property type="project" value="InterPro"/>
</dbReference>
<keyword evidence="10 13" id="KW-0408">Iron</keyword>
<dbReference type="PROSITE" id="PS00086">
    <property type="entry name" value="CYTOCHROME_P450"/>
    <property type="match status" value="2"/>
</dbReference>
<evidence type="ECO:0000256" key="10">
    <source>
        <dbReference type="ARBA" id="ARBA00023004"/>
    </source>
</evidence>
<proteinExistence type="inferred from homology"/>
<dbReference type="OrthoDB" id="2789670at2759"/>
<keyword evidence="15" id="KW-1185">Reference proteome</keyword>
<evidence type="ECO:0000256" key="7">
    <source>
        <dbReference type="ARBA" id="ARBA00022824"/>
    </source>
</evidence>
<dbReference type="InterPro" id="IPR050476">
    <property type="entry name" value="Insect_CytP450_Detox"/>
</dbReference>
<accession>A0A6J1Q8Y0</accession>
<dbReference type="InterPro" id="IPR017972">
    <property type="entry name" value="Cyt_P450_CS"/>
</dbReference>
<dbReference type="InterPro" id="IPR002401">
    <property type="entry name" value="Cyt_P450_E_grp-I"/>
</dbReference>
<evidence type="ECO:0000256" key="12">
    <source>
        <dbReference type="ARBA" id="ARBA00023136"/>
    </source>
</evidence>
<gene>
    <name evidence="16" type="primary">LOC112458115</name>
</gene>
<evidence type="ECO:0000256" key="9">
    <source>
        <dbReference type="ARBA" id="ARBA00023002"/>
    </source>
</evidence>
<dbReference type="Proteomes" id="UP000504618">
    <property type="component" value="Unplaced"/>
</dbReference>
<keyword evidence="14" id="KW-1133">Transmembrane helix</keyword>
<name>A0A6J1Q8Y0_9HYME</name>
<comment type="cofactor">
    <cofactor evidence="1 13">
        <name>heme</name>
        <dbReference type="ChEBI" id="CHEBI:30413"/>
    </cofactor>
</comment>
<evidence type="ECO:0000256" key="14">
    <source>
        <dbReference type="SAM" id="Phobius"/>
    </source>
</evidence>
<evidence type="ECO:0000256" key="8">
    <source>
        <dbReference type="ARBA" id="ARBA00022848"/>
    </source>
</evidence>
<dbReference type="GO" id="GO:0016705">
    <property type="term" value="F:oxidoreductase activity, acting on paired donors, with incorporation or reduction of molecular oxygen"/>
    <property type="evidence" value="ECO:0007669"/>
    <property type="project" value="InterPro"/>
</dbReference>
<evidence type="ECO:0000256" key="6">
    <source>
        <dbReference type="ARBA" id="ARBA00022723"/>
    </source>
</evidence>
<evidence type="ECO:0000256" key="2">
    <source>
        <dbReference type="ARBA" id="ARBA00004174"/>
    </source>
</evidence>
<keyword evidence="9" id="KW-0560">Oxidoreductase</keyword>
<keyword evidence="7" id="KW-0256">Endoplasmic reticulum</keyword>
<dbReference type="GO" id="GO:0005789">
    <property type="term" value="C:endoplasmic reticulum membrane"/>
    <property type="evidence" value="ECO:0007669"/>
    <property type="project" value="UniProtKB-SubCell"/>
</dbReference>
<dbReference type="AlphaFoldDB" id="A0A6J1Q8Y0"/>
<keyword evidence="11" id="KW-0503">Monooxygenase</keyword>
<dbReference type="Gene3D" id="1.10.630.10">
    <property type="entry name" value="Cytochrome P450"/>
    <property type="match status" value="2"/>
</dbReference>
<evidence type="ECO:0000256" key="13">
    <source>
        <dbReference type="PIRSR" id="PIRSR602401-1"/>
    </source>
</evidence>
<dbReference type="PANTHER" id="PTHR24292:SF54">
    <property type="entry name" value="CYP9F3-RELATED"/>
    <property type="match status" value="1"/>
</dbReference>
<dbReference type="PRINTS" id="PR00463">
    <property type="entry name" value="EP450I"/>
</dbReference>
<keyword evidence="5 13" id="KW-0349">Heme</keyword>
<feature type="binding site" description="axial binding residue" evidence="13">
    <location>
        <position position="979"/>
    </location>
    <ligand>
        <name>heme</name>
        <dbReference type="ChEBI" id="CHEBI:30413"/>
    </ligand>
    <ligandPart>
        <name>Fe</name>
        <dbReference type="ChEBI" id="CHEBI:18248"/>
    </ligandPart>
</feature>
<evidence type="ECO:0000256" key="5">
    <source>
        <dbReference type="ARBA" id="ARBA00022617"/>
    </source>
</evidence>
<evidence type="ECO:0000256" key="4">
    <source>
        <dbReference type="ARBA" id="ARBA00010617"/>
    </source>
</evidence>
<organism evidence="15 16">
    <name type="scientific">Temnothorax curvispinosus</name>
    <dbReference type="NCBI Taxonomy" id="300111"/>
    <lineage>
        <taxon>Eukaryota</taxon>
        <taxon>Metazoa</taxon>
        <taxon>Ecdysozoa</taxon>
        <taxon>Arthropoda</taxon>
        <taxon>Hexapoda</taxon>
        <taxon>Insecta</taxon>
        <taxon>Pterygota</taxon>
        <taxon>Neoptera</taxon>
        <taxon>Endopterygota</taxon>
        <taxon>Hymenoptera</taxon>
        <taxon>Apocrita</taxon>
        <taxon>Aculeata</taxon>
        <taxon>Formicoidea</taxon>
        <taxon>Formicidae</taxon>
        <taxon>Myrmicinae</taxon>
        <taxon>Temnothorax</taxon>
    </lineage>
</organism>
<dbReference type="InterPro" id="IPR036396">
    <property type="entry name" value="Cyt_P450_sf"/>
</dbReference>
<keyword evidence="6 13" id="KW-0479">Metal-binding</keyword>
<comment type="subcellular location">
    <subcellularLocation>
        <location evidence="3">Endoplasmic reticulum membrane</location>
        <topology evidence="3">Peripheral membrane protein</topology>
    </subcellularLocation>
    <subcellularLocation>
        <location evidence="2">Microsome membrane</location>
        <topology evidence="2">Peripheral membrane protein</topology>
    </subcellularLocation>
</comment>
<keyword evidence="12 14" id="KW-0472">Membrane</keyword>
<evidence type="ECO:0000313" key="16">
    <source>
        <dbReference type="RefSeq" id="XP_024877320.1"/>
    </source>
</evidence>
<dbReference type="SUPFAM" id="SSF48264">
    <property type="entry name" value="Cytochrome P450"/>
    <property type="match status" value="2"/>
</dbReference>
<dbReference type="GO" id="GO:0004497">
    <property type="term" value="F:monooxygenase activity"/>
    <property type="evidence" value="ECO:0007669"/>
    <property type="project" value="UniProtKB-KW"/>
</dbReference>
<evidence type="ECO:0000256" key="1">
    <source>
        <dbReference type="ARBA" id="ARBA00001971"/>
    </source>
</evidence>
<feature type="transmembrane region" description="Helical" evidence="14">
    <location>
        <begin position="6"/>
        <end position="22"/>
    </location>
</feature>
<evidence type="ECO:0000256" key="3">
    <source>
        <dbReference type="ARBA" id="ARBA00004406"/>
    </source>
</evidence>
<dbReference type="PRINTS" id="PR00385">
    <property type="entry name" value="P450"/>
</dbReference>
<dbReference type="InterPro" id="IPR001128">
    <property type="entry name" value="Cyt_P450"/>
</dbReference>
<comment type="similarity">
    <text evidence="4">Belongs to the cytochrome P450 family.</text>
</comment>
<evidence type="ECO:0000313" key="15">
    <source>
        <dbReference type="Proteomes" id="UP000504618"/>
    </source>
</evidence>
<dbReference type="GO" id="GO:0005506">
    <property type="term" value="F:iron ion binding"/>
    <property type="evidence" value="ECO:0007669"/>
    <property type="project" value="InterPro"/>
</dbReference>
<dbReference type="PANTHER" id="PTHR24292">
    <property type="entry name" value="CYTOCHROME P450"/>
    <property type="match status" value="1"/>
</dbReference>
<dbReference type="Pfam" id="PF00067">
    <property type="entry name" value="p450"/>
    <property type="match status" value="2"/>
</dbReference>
<dbReference type="GeneID" id="112458115"/>
<dbReference type="FunFam" id="1.10.630.10:FF:000042">
    <property type="entry name" value="Cytochrome P450"/>
    <property type="match status" value="2"/>
</dbReference>
<evidence type="ECO:0000256" key="11">
    <source>
        <dbReference type="ARBA" id="ARBA00023033"/>
    </source>
</evidence>
<dbReference type="CDD" id="cd11056">
    <property type="entry name" value="CYP6-like"/>
    <property type="match status" value="2"/>
</dbReference>
<protein>
    <submittedName>
        <fullName evidence="16">Uncharacterized protein LOC112458115</fullName>
    </submittedName>
</protein>
<dbReference type="RefSeq" id="XP_024877320.1">
    <property type="nucleotide sequence ID" value="XM_025021552.1"/>
</dbReference>
<sequence length="1046" mass="119957">MESSTLLLTILTASICLYYFVLRKLSYFERLKIPHVKPVPLLGNMAPFIFQRTSHMEHIQRFYNLFSDAKYFGLYDFITPTFVIRDPELISTIAIKKFDNFCDHNHFVNKILDPIAGRNLFDLKGDHWREMRKLLSPSFTSSKMKTMFGLISQCAENFVDFVTTQSGKTGKTYDMKDILGRYATDTVATCAFGISVDSFKHPNNEFFLLAKKAMTIDNWLAFKSFMHRNFPLLARLLNLKMFGPEIENFFKDIVSNTVNVRDEKGIVRPDMIQLMMETRNKNSGPAFEIDEMTAQAFVFFLAGFDTTSLTMCFITHQLAVNPDIQSKLREEIDDVLRQTNGKPTYEAINHMKYLDAVINETLRLYSPASFIDRKCVKETKLPPATSDGEPITIKPGDSIWFPSFSLHRDPKYYPQPDKFDPERFLNGDVDNSVYIPFGIGPRICIGNRFALMEAKIMLVHLLCRCDLEPDVKTANPIVLTKKSLAMLPDKGFWLKLRARESKISVTQGLSNGHGVEGQSSKTSSYCATNLEIFVTMEPSTLLLTILTASICLYYFVLRKLSYFERLKIPHVKPIPILGNMAPFVFQRTSHIELLQKIYNLFPNAKYFGIFDFATPVFVIRDPELISTITIKKFDNFCDRNSFVNKNLDPMASKNLSDLKGDHWREMRKLLSPSFTSSKMKMMFELISQCAENFVDFVTTQSGKTGKTYDMKDILGRYATDTVATCAFGISVDSFKHPNNEFFLLAKKALTFDKWLVCKFFLHRNFSLLARLLNLKMFGPEIEKFFKDIVSNTVKVRDEQGIVRPDMIQLMMETRNKDSGPEFDIDEMTAQAFVFFLAGFDTTSTAMSFMTHVLAVNPDIQSKLREEIDDVLRQTNGKPTYEAISHMKYLDAVVNETLRLYTPASFLDRKCVKETKLPAATSDGEPITMKPGDNIWVPVFSLHRDPKYYPQPEKFDPERFLKGDVDNSVFIPFGIGPRMCIGNRFALMEAKVMLVYLLSRCDLEPDVKTRIPMVLAKSAVMMPDNGFWLKLRARESKTRIKVVLRLQ</sequence>
<keyword evidence="8" id="KW-0492">Microsome</keyword>
<keyword evidence="14" id="KW-0812">Transmembrane</keyword>
<reference evidence="16" key="1">
    <citation type="submission" date="2025-08" db="UniProtKB">
        <authorList>
            <consortium name="RefSeq"/>
        </authorList>
    </citation>
    <scope>IDENTIFICATION</scope>
    <source>
        <tissue evidence="16">Whole body</tissue>
    </source>
</reference>